<dbReference type="AlphaFoldDB" id="A0A645C1H5"/>
<gene>
    <name evidence="2" type="ORF">SDC9_118350</name>
</gene>
<evidence type="ECO:0000313" key="2">
    <source>
        <dbReference type="EMBL" id="MPM71385.1"/>
    </source>
</evidence>
<reference evidence="2" key="1">
    <citation type="submission" date="2019-08" db="EMBL/GenBank/DDBJ databases">
        <authorList>
            <person name="Kucharzyk K."/>
            <person name="Murdoch R.W."/>
            <person name="Higgins S."/>
            <person name="Loffler F."/>
        </authorList>
    </citation>
    <scope>NUCLEOTIDE SEQUENCE</scope>
</reference>
<accession>A0A645C1H5</accession>
<feature type="compositionally biased region" description="Basic residues" evidence="1">
    <location>
        <begin position="70"/>
        <end position="83"/>
    </location>
</feature>
<feature type="compositionally biased region" description="Low complexity" evidence="1">
    <location>
        <begin position="187"/>
        <end position="198"/>
    </location>
</feature>
<sequence length="239" mass="25870">MDDSDGAAGDSAGFASAGAAGRRPLCDFGFERSLPPGDQPQQPVEESVEPAYSGSDHPQRKTHASGSGRRTARQRPPRPRRDRRGQPVAEKPLRHAQRQTGSVPPEPAGEARGLFRPFGDRGRAGAQAQSVRLAQEDGNDSVRTVHHPPSQEPRPRPYRARRQEDDRARRTGGLGYPRRGDQGPSGDAQPRADAAPPQHSGVRPGADRRFGAAHPSAGLYGVQRRLRRRPDGRACAAFE</sequence>
<dbReference type="EMBL" id="VSSQ01024082">
    <property type="protein sequence ID" value="MPM71385.1"/>
    <property type="molecule type" value="Genomic_DNA"/>
</dbReference>
<feature type="region of interest" description="Disordered" evidence="1">
    <location>
        <begin position="1"/>
        <end position="239"/>
    </location>
</feature>
<evidence type="ECO:0000256" key="1">
    <source>
        <dbReference type="SAM" id="MobiDB-lite"/>
    </source>
</evidence>
<name>A0A645C1H5_9ZZZZ</name>
<comment type="caution">
    <text evidence="2">The sequence shown here is derived from an EMBL/GenBank/DDBJ whole genome shotgun (WGS) entry which is preliminary data.</text>
</comment>
<protein>
    <submittedName>
        <fullName evidence="2">Uncharacterized protein</fullName>
    </submittedName>
</protein>
<feature type="compositionally biased region" description="Low complexity" evidence="1">
    <location>
        <begin position="1"/>
        <end position="21"/>
    </location>
</feature>
<organism evidence="2">
    <name type="scientific">bioreactor metagenome</name>
    <dbReference type="NCBI Taxonomy" id="1076179"/>
    <lineage>
        <taxon>unclassified sequences</taxon>
        <taxon>metagenomes</taxon>
        <taxon>ecological metagenomes</taxon>
    </lineage>
</organism>
<proteinExistence type="predicted"/>